<proteinExistence type="predicted"/>
<gene>
    <name evidence="2" type="ORF">HAX54_029850</name>
</gene>
<evidence type="ECO:0000313" key="3">
    <source>
        <dbReference type="Proteomes" id="UP000823775"/>
    </source>
</evidence>
<dbReference type="EMBL" id="JACEIK010003719">
    <property type="protein sequence ID" value="MCD9642828.1"/>
    <property type="molecule type" value="Genomic_DNA"/>
</dbReference>
<reference evidence="2 3" key="1">
    <citation type="journal article" date="2021" name="BMC Genomics">
        <title>Datura genome reveals duplications of psychoactive alkaloid biosynthetic genes and high mutation rate following tissue culture.</title>
        <authorList>
            <person name="Rajewski A."/>
            <person name="Carter-House D."/>
            <person name="Stajich J."/>
            <person name="Litt A."/>
        </authorList>
    </citation>
    <scope>NUCLEOTIDE SEQUENCE [LARGE SCALE GENOMIC DNA]</scope>
    <source>
        <strain evidence="2">AR-01</strain>
    </source>
</reference>
<protein>
    <submittedName>
        <fullName evidence="2">Uncharacterized protein</fullName>
    </submittedName>
</protein>
<name>A0ABS8V705_DATST</name>
<feature type="compositionally biased region" description="Basic and acidic residues" evidence="1">
    <location>
        <begin position="144"/>
        <end position="176"/>
    </location>
</feature>
<sequence length="197" mass="23057">MESSTSHKVMVDEEISTSVEMPQSLQDHNYYYGNDEKELRIEEEFSKSQSGEFQEMSRSKMEKSAHNGQVFDLIVGRRLIENEKIVQDMNFSLDGLLQALDNSYHEEMVMGTNFEVVFNEEEVKMDFEEPRVLCQPPNPKILQDAKTEELDRKKLEERSFRPENYSKDKAIDESSIKRMVNPSVRPFPSRHSRNPVK</sequence>
<comment type="caution">
    <text evidence="2">The sequence shown here is derived from an EMBL/GenBank/DDBJ whole genome shotgun (WGS) entry which is preliminary data.</text>
</comment>
<keyword evidence="3" id="KW-1185">Reference proteome</keyword>
<organism evidence="2 3">
    <name type="scientific">Datura stramonium</name>
    <name type="common">Jimsonweed</name>
    <name type="synonym">Common thornapple</name>
    <dbReference type="NCBI Taxonomy" id="4076"/>
    <lineage>
        <taxon>Eukaryota</taxon>
        <taxon>Viridiplantae</taxon>
        <taxon>Streptophyta</taxon>
        <taxon>Embryophyta</taxon>
        <taxon>Tracheophyta</taxon>
        <taxon>Spermatophyta</taxon>
        <taxon>Magnoliopsida</taxon>
        <taxon>eudicotyledons</taxon>
        <taxon>Gunneridae</taxon>
        <taxon>Pentapetalae</taxon>
        <taxon>asterids</taxon>
        <taxon>lamiids</taxon>
        <taxon>Solanales</taxon>
        <taxon>Solanaceae</taxon>
        <taxon>Solanoideae</taxon>
        <taxon>Datureae</taxon>
        <taxon>Datura</taxon>
    </lineage>
</organism>
<feature type="region of interest" description="Disordered" evidence="1">
    <location>
        <begin position="144"/>
        <end position="197"/>
    </location>
</feature>
<accession>A0ABS8V705</accession>
<feature type="compositionally biased region" description="Basic residues" evidence="1">
    <location>
        <begin position="188"/>
        <end position="197"/>
    </location>
</feature>
<evidence type="ECO:0000313" key="2">
    <source>
        <dbReference type="EMBL" id="MCD9642828.1"/>
    </source>
</evidence>
<dbReference type="Proteomes" id="UP000823775">
    <property type="component" value="Unassembled WGS sequence"/>
</dbReference>
<evidence type="ECO:0000256" key="1">
    <source>
        <dbReference type="SAM" id="MobiDB-lite"/>
    </source>
</evidence>